<evidence type="ECO:0000313" key="2">
    <source>
        <dbReference type="Proteomes" id="UP001276659"/>
    </source>
</evidence>
<comment type="caution">
    <text evidence="1">The sequence shown here is derived from an EMBL/GenBank/DDBJ whole genome shotgun (WGS) entry which is preliminary data.</text>
</comment>
<accession>A0AAD9ZGH4</accession>
<reference evidence="1" key="1">
    <citation type="submission" date="2022-11" db="EMBL/GenBank/DDBJ databases">
        <title>Chromosomal genome sequence assembly and mating type (MAT) locus characterization of the leprose asexual lichenized fungus Lepraria neglecta (Nyl.) Erichsen.</title>
        <authorList>
            <person name="Allen J.L."/>
            <person name="Pfeffer B."/>
        </authorList>
    </citation>
    <scope>NUCLEOTIDE SEQUENCE</scope>
    <source>
        <strain evidence="1">Allen 5258</strain>
    </source>
</reference>
<sequence length="414" mass="46276">MRDTDSRLSSTARFATHGYNSSRAFRSAHLRNWRSRSTRNQSDVQAQLAHSPAELKAKRNELLRALFNVDENVLRTWLGAMIYAQIIEKMIIAAGSSFFDAILSTLGYSIPADPTDVMDLIITIVAVIKSSQIHRISVQDMLEALLKDYKTTIKEADDRKPSQQAIFTSICWLTVLVKPAMDNSANNTYTSIIAGQSAAKPTQGTINPNRPIGGLMRSLESPPPYPEAKALISHEQSGLLYVASLNAYSLKRTAFLNDYYSGSNSAPLVATAYKREILLSYRLIFGQSSSARKVFNRYERKNACVNSLYDPLLNNLCGLSKPKGLKSMPNDLWPGSCKDFDGNLAEQDVYSIEADFSLLGKRLLALQTFNLQQRPSKIRDVWRDRRNPTQWYTLWPVLVLGRLSLILTLAGCAP</sequence>
<protein>
    <submittedName>
        <fullName evidence="1">Uncharacterized protein</fullName>
    </submittedName>
</protein>
<proteinExistence type="predicted"/>
<name>A0AAD9ZGH4_9LECA</name>
<dbReference type="EMBL" id="JASNWA010000003">
    <property type="protein sequence ID" value="KAK3178320.1"/>
    <property type="molecule type" value="Genomic_DNA"/>
</dbReference>
<keyword evidence="2" id="KW-1185">Reference proteome</keyword>
<evidence type="ECO:0000313" key="1">
    <source>
        <dbReference type="EMBL" id="KAK3178320.1"/>
    </source>
</evidence>
<dbReference type="Proteomes" id="UP001276659">
    <property type="component" value="Unassembled WGS sequence"/>
</dbReference>
<gene>
    <name evidence="1" type="ORF">OEA41_000453</name>
</gene>
<organism evidence="1 2">
    <name type="scientific">Lepraria neglecta</name>
    <dbReference type="NCBI Taxonomy" id="209136"/>
    <lineage>
        <taxon>Eukaryota</taxon>
        <taxon>Fungi</taxon>
        <taxon>Dikarya</taxon>
        <taxon>Ascomycota</taxon>
        <taxon>Pezizomycotina</taxon>
        <taxon>Lecanoromycetes</taxon>
        <taxon>OSLEUM clade</taxon>
        <taxon>Lecanoromycetidae</taxon>
        <taxon>Lecanorales</taxon>
        <taxon>Lecanorineae</taxon>
        <taxon>Stereocaulaceae</taxon>
        <taxon>Lepraria</taxon>
    </lineage>
</organism>
<dbReference type="AlphaFoldDB" id="A0AAD9ZGH4"/>